<evidence type="ECO:0000313" key="2">
    <source>
        <dbReference type="Proteomes" id="UP000680714"/>
    </source>
</evidence>
<dbReference type="CDD" id="cd02513">
    <property type="entry name" value="CMP-NeuAc_Synthase"/>
    <property type="match status" value="1"/>
</dbReference>
<comment type="caution">
    <text evidence="1">The sequence shown here is derived from an EMBL/GenBank/DDBJ whole genome shotgun (WGS) entry which is preliminary data.</text>
</comment>
<organism evidence="1 2">
    <name type="scientific">Magnetospirillum sulfuroxidans</name>
    <dbReference type="NCBI Taxonomy" id="611300"/>
    <lineage>
        <taxon>Bacteria</taxon>
        <taxon>Pseudomonadati</taxon>
        <taxon>Pseudomonadota</taxon>
        <taxon>Alphaproteobacteria</taxon>
        <taxon>Rhodospirillales</taxon>
        <taxon>Rhodospirillaceae</taxon>
        <taxon>Magnetospirillum</taxon>
    </lineage>
</organism>
<dbReference type="GO" id="GO:0016779">
    <property type="term" value="F:nucleotidyltransferase activity"/>
    <property type="evidence" value="ECO:0007669"/>
    <property type="project" value="UniProtKB-KW"/>
</dbReference>
<dbReference type="SUPFAM" id="SSF53448">
    <property type="entry name" value="Nucleotide-diphospho-sugar transferases"/>
    <property type="match status" value="1"/>
</dbReference>
<protein>
    <submittedName>
        <fullName evidence="1">Acylneuraminate cytidylyltransferase family protein</fullName>
    </submittedName>
</protein>
<gene>
    <name evidence="1" type="ORF">KEC16_18575</name>
</gene>
<dbReference type="PANTHER" id="PTHR21485:SF6">
    <property type="entry name" value="N-ACYLNEURAMINATE CYTIDYLYLTRANSFERASE-RELATED"/>
    <property type="match status" value="1"/>
</dbReference>
<keyword evidence="1" id="KW-0548">Nucleotidyltransferase</keyword>
<dbReference type="Proteomes" id="UP000680714">
    <property type="component" value="Unassembled WGS sequence"/>
</dbReference>
<name>A0ABS5IH27_9PROT</name>
<dbReference type="InterPro" id="IPR050793">
    <property type="entry name" value="CMP-NeuNAc_synthase"/>
</dbReference>
<dbReference type="InterPro" id="IPR003329">
    <property type="entry name" value="Cytidylyl_trans"/>
</dbReference>
<dbReference type="RefSeq" id="WP_211551741.1">
    <property type="nucleotide sequence ID" value="NZ_JAGTUF010000030.1"/>
</dbReference>
<dbReference type="EMBL" id="JAGTUF010000030">
    <property type="protein sequence ID" value="MBR9973736.1"/>
    <property type="molecule type" value="Genomic_DNA"/>
</dbReference>
<accession>A0ABS5IH27</accession>
<keyword evidence="1" id="KW-0808">Transferase</keyword>
<dbReference type="PANTHER" id="PTHR21485">
    <property type="entry name" value="HAD SUPERFAMILY MEMBERS CMAS AND KDSC"/>
    <property type="match status" value="1"/>
</dbReference>
<proteinExistence type="predicted"/>
<dbReference type="Gene3D" id="3.90.550.10">
    <property type="entry name" value="Spore Coat Polysaccharide Biosynthesis Protein SpsA, Chain A"/>
    <property type="match status" value="1"/>
</dbReference>
<reference evidence="1 2" key="1">
    <citation type="submission" date="2021-04" db="EMBL/GenBank/DDBJ databases">
        <title>Magnetospirillum sulfuroxidans sp. nov., a facultative chemolithoautotrophic sulfur-oxidizing alphaproteobacterium isolated from freshwater sediment and proposals for Paramagetospirillum gen. nov., and Magnetospirillaceae fam. nov.</title>
        <authorList>
            <person name="Koziaeva V."/>
            <person name="Geelhoed J.S."/>
            <person name="Sorokin D.Y."/>
            <person name="Grouzdev D.S."/>
        </authorList>
    </citation>
    <scope>NUCLEOTIDE SEQUENCE [LARGE SCALE GENOMIC DNA]</scope>
    <source>
        <strain evidence="1 2">J10</strain>
    </source>
</reference>
<evidence type="ECO:0000313" key="1">
    <source>
        <dbReference type="EMBL" id="MBR9973736.1"/>
    </source>
</evidence>
<keyword evidence="2" id="KW-1185">Reference proteome</keyword>
<dbReference type="InterPro" id="IPR029044">
    <property type="entry name" value="Nucleotide-diphossugar_trans"/>
</dbReference>
<sequence length="241" mass="26371">MGETMTRRLAVVCARGGSKGVKGKNLRELAGKPLIAHTLAQAAASGMFDAIAVSSDSDAILDAGRAHGASHVVKRPDEMASDNAAKVPAIRHCAMTVEQETGWQFDTIVDLDCTAPLRNLDDIRGAIALLEQSGCANVVSAMPSRRSPYFNLVELDARGRVRLSKPLESPIVRRQDAPKCFDLNASVFAWCRRALFSDHNVVLGEDTLLFQMPEERSIDIDTELDFRFVEFMMSTKEDPHG</sequence>
<dbReference type="Pfam" id="PF02348">
    <property type="entry name" value="CTP_transf_3"/>
    <property type="match status" value="1"/>
</dbReference>